<name>A0ABT8PW32_9ENTR</name>
<feature type="transmembrane region" description="Helical" evidence="1">
    <location>
        <begin position="122"/>
        <end position="139"/>
    </location>
</feature>
<dbReference type="RefSeq" id="WP_203360215.1">
    <property type="nucleotide sequence ID" value="NZ_JAUJYW010000005.1"/>
</dbReference>
<evidence type="ECO:0000256" key="1">
    <source>
        <dbReference type="SAM" id="Phobius"/>
    </source>
</evidence>
<evidence type="ECO:0000313" key="2">
    <source>
        <dbReference type="EMBL" id="MDN8600563.1"/>
    </source>
</evidence>
<accession>A0ABT8PW32</accession>
<comment type="caution">
    <text evidence="2">The sequence shown here is derived from an EMBL/GenBank/DDBJ whole genome shotgun (WGS) entry which is preliminary data.</text>
</comment>
<proteinExistence type="predicted"/>
<sequence length="140" mass="16678">MPCLSLTNVTLLALVILFAALVIMDFYSSCYFRKHENDYKLLLSEYRQRGYDLDLMTNYASFFGSLANYQKIIWFVRLRKGVKMKFSKDRNVQVEAYQFVQSLPEERISWILKLHRRYKAQALLFTLWLLTGIIFLNIVK</sequence>
<keyword evidence="1" id="KW-0812">Transmembrane</keyword>
<reference evidence="2 3" key="1">
    <citation type="submission" date="2023-07" db="EMBL/GenBank/DDBJ databases">
        <title>Citrobacter selenititolerans sp. nov., isolated from seleniferous soil.</title>
        <authorList>
            <person name="Zhang S."/>
            <person name="Li K."/>
            <person name="Peng J."/>
            <person name="Wang H."/>
            <person name="Sun J."/>
            <person name="Guo Y."/>
        </authorList>
    </citation>
    <scope>NUCLEOTIDE SEQUENCE [LARGE SCALE GENOMIC DNA]</scope>
    <source>
        <strain evidence="2 3">S2-9</strain>
    </source>
</reference>
<keyword evidence="3" id="KW-1185">Reference proteome</keyword>
<gene>
    <name evidence="2" type="ORF">Q0A17_14255</name>
</gene>
<feature type="transmembrane region" description="Helical" evidence="1">
    <location>
        <begin position="6"/>
        <end position="27"/>
    </location>
</feature>
<organism evidence="2 3">
    <name type="scientific">Citrobacter enshiensis</name>
    <dbReference type="NCBI Taxonomy" id="2971264"/>
    <lineage>
        <taxon>Bacteria</taxon>
        <taxon>Pseudomonadati</taxon>
        <taxon>Pseudomonadota</taxon>
        <taxon>Gammaproteobacteria</taxon>
        <taxon>Enterobacterales</taxon>
        <taxon>Enterobacteriaceae</taxon>
        <taxon>Citrobacter</taxon>
    </lineage>
</organism>
<keyword evidence="1" id="KW-1133">Transmembrane helix</keyword>
<keyword evidence="1" id="KW-0472">Membrane</keyword>
<dbReference type="Proteomes" id="UP001174867">
    <property type="component" value="Unassembled WGS sequence"/>
</dbReference>
<dbReference type="EMBL" id="JAUJYW010000005">
    <property type="protein sequence ID" value="MDN8600563.1"/>
    <property type="molecule type" value="Genomic_DNA"/>
</dbReference>
<evidence type="ECO:0000313" key="3">
    <source>
        <dbReference type="Proteomes" id="UP001174867"/>
    </source>
</evidence>
<protein>
    <submittedName>
        <fullName evidence="2">Uncharacterized protein</fullName>
    </submittedName>
</protein>